<evidence type="ECO:0000259" key="11">
    <source>
        <dbReference type="Pfam" id="PF00150"/>
    </source>
</evidence>
<dbReference type="InterPro" id="IPR014756">
    <property type="entry name" value="Ig_E-set"/>
</dbReference>
<dbReference type="PANTHER" id="PTHR31297:SF41">
    <property type="entry name" value="ENDOGLUCANASE, PUTATIVE (AFU_ORTHOLOGUE AFUA_5G01830)-RELATED"/>
    <property type="match status" value="1"/>
</dbReference>
<evidence type="ECO:0000256" key="9">
    <source>
        <dbReference type="RuleBase" id="RU361153"/>
    </source>
</evidence>
<dbReference type="Pfam" id="PF03442">
    <property type="entry name" value="CBM_X2"/>
    <property type="match status" value="1"/>
</dbReference>
<comment type="similarity">
    <text evidence="1 9">Belongs to the glycosyl hydrolase 5 (cellulase A) family.</text>
</comment>
<evidence type="ECO:0000256" key="3">
    <source>
        <dbReference type="ARBA" id="ARBA00022801"/>
    </source>
</evidence>
<evidence type="ECO:0000256" key="5">
    <source>
        <dbReference type="ARBA" id="ARBA00023277"/>
    </source>
</evidence>
<keyword evidence="2 10" id="KW-0732">Signal</keyword>
<keyword evidence="8" id="KW-0624">Polysaccharide degradation</keyword>
<keyword evidence="7" id="KW-0961">Cell wall biogenesis/degradation</keyword>
<evidence type="ECO:0000256" key="8">
    <source>
        <dbReference type="ARBA" id="ARBA00023326"/>
    </source>
</evidence>
<dbReference type="UniPathway" id="UPA00164"/>
<dbReference type="RefSeq" id="XP_008076439.1">
    <property type="nucleotide sequence ID" value="XM_008078248.1"/>
</dbReference>
<evidence type="ECO:0000256" key="1">
    <source>
        <dbReference type="ARBA" id="ARBA00005641"/>
    </source>
</evidence>
<evidence type="ECO:0000256" key="6">
    <source>
        <dbReference type="ARBA" id="ARBA00023295"/>
    </source>
</evidence>
<sequence>MHVSHVLSILATVAYVTNSQSIQNCTRTFKSTTAAAAFAALDPGWNLGNTLDAVPNEGSWNNPPAQASTLAQVKARGFKSIRIPVTWAYHFTSDSPTWQVDKTFMDRVETVVDQALALDFSVVLNVHHDSWVWADPSVANANTTMIEEKFTRLWSQIASRFSCKSSKLIFEALNEPAGSTKEHADLLNRLNTYFLDAVNRAGGHNPNRVLSLSGLNMNTELTSLYFTRPTTYPLQPWGLQFHYYSPYDFVFGAWGKTIWGSDADKASLVNDFELFHGNFSHVPTFIGEWSVSTGQTETAARWKYTDFFVSTAKKYGYSSMQWDNGNDQLDRTTGKWRDEVGIDILLAAAAGKVNSLADSTEDGSATSQFSSAYYFHKLNTPIADAQIQYILNGNTLLSITDNSTPLTPADFSITPSGLLTLSASYLSPLATAQPGLHKTLTLTFSAGAPLTLSLYVYTTPTLPVTTYNLTSLPPGDLHIPISYAGLPQVAAVKAVLADGSYLTDAWTMYLGVLQRGYWTFGEWEGEGAGLKISASGVERLRGAGQDVKLGVEFFPRVEGEAVVVRFVR</sequence>
<dbReference type="OrthoDB" id="412536at2759"/>
<dbReference type="PIRSF" id="PIRSF001043">
    <property type="entry name" value="Endoglucanase_B"/>
    <property type="match status" value="1"/>
</dbReference>
<dbReference type="KEGG" id="glz:GLAREA_09287"/>
<dbReference type="OMA" id="TVFTFEF"/>
<evidence type="ECO:0000256" key="10">
    <source>
        <dbReference type="SAM" id="SignalP"/>
    </source>
</evidence>
<dbReference type="EMBL" id="KE145352">
    <property type="protein sequence ID" value="EPE37124.1"/>
    <property type="molecule type" value="Genomic_DNA"/>
</dbReference>
<keyword evidence="5" id="KW-0119">Carbohydrate metabolism</keyword>
<feature type="domain" description="Carbohydrate binding X2" evidence="12">
    <location>
        <begin position="370"/>
        <end position="452"/>
    </location>
</feature>
<dbReference type="Gene3D" id="3.20.20.80">
    <property type="entry name" value="Glycosidases"/>
    <property type="match status" value="1"/>
</dbReference>
<accession>S3DIZ7</accession>
<dbReference type="GO" id="GO:0030245">
    <property type="term" value="P:cellulose catabolic process"/>
    <property type="evidence" value="ECO:0007669"/>
    <property type="project" value="UniProtKB-KW"/>
</dbReference>
<dbReference type="Pfam" id="PF00150">
    <property type="entry name" value="Cellulase"/>
    <property type="match status" value="1"/>
</dbReference>
<dbReference type="InterPro" id="IPR005102">
    <property type="entry name" value="Carbo-bd_X2"/>
</dbReference>
<keyword evidence="3 9" id="KW-0378">Hydrolase</keyword>
<keyword evidence="4" id="KW-0136">Cellulose degradation</keyword>
<name>S3DIZ7_GLAL2</name>
<dbReference type="PANTHER" id="PTHR31297">
    <property type="entry name" value="GLUCAN ENDO-1,6-BETA-GLUCOSIDASE B"/>
    <property type="match status" value="1"/>
</dbReference>
<dbReference type="Proteomes" id="UP000016922">
    <property type="component" value="Unassembled WGS sequence"/>
</dbReference>
<dbReference type="GO" id="GO:0071555">
    <property type="term" value="P:cell wall organization"/>
    <property type="evidence" value="ECO:0007669"/>
    <property type="project" value="UniProtKB-KW"/>
</dbReference>
<protein>
    <submittedName>
        <fullName evidence="13">(Trans)glycosidase</fullName>
    </submittedName>
</protein>
<evidence type="ECO:0000313" key="13">
    <source>
        <dbReference type="EMBL" id="EPE37124.1"/>
    </source>
</evidence>
<dbReference type="SUPFAM" id="SSF51445">
    <property type="entry name" value="(Trans)glycosidases"/>
    <property type="match status" value="1"/>
</dbReference>
<evidence type="ECO:0000259" key="12">
    <source>
        <dbReference type="Pfam" id="PF03442"/>
    </source>
</evidence>
<dbReference type="HOGENOM" id="CLU_018668_0_0_1"/>
<feature type="signal peptide" evidence="10">
    <location>
        <begin position="1"/>
        <end position="19"/>
    </location>
</feature>
<evidence type="ECO:0000313" key="14">
    <source>
        <dbReference type="Proteomes" id="UP000016922"/>
    </source>
</evidence>
<dbReference type="GeneID" id="19468335"/>
<proteinExistence type="inferred from homology"/>
<evidence type="ECO:0000256" key="2">
    <source>
        <dbReference type="ARBA" id="ARBA00022729"/>
    </source>
</evidence>
<dbReference type="STRING" id="1116229.S3DIZ7"/>
<dbReference type="SUPFAM" id="SSF81296">
    <property type="entry name" value="E set domains"/>
    <property type="match status" value="1"/>
</dbReference>
<feature type="chain" id="PRO_5004508219" evidence="10">
    <location>
        <begin position="20"/>
        <end position="568"/>
    </location>
</feature>
<dbReference type="GO" id="GO:0005978">
    <property type="term" value="P:glycogen biosynthetic process"/>
    <property type="evidence" value="ECO:0007669"/>
    <property type="project" value="UniProtKB-UniPathway"/>
</dbReference>
<dbReference type="eggNOG" id="ENOG502RFQF">
    <property type="taxonomic scope" value="Eukaryota"/>
</dbReference>
<keyword evidence="6 9" id="KW-0326">Glycosidase</keyword>
<dbReference type="GO" id="GO:0005576">
    <property type="term" value="C:extracellular region"/>
    <property type="evidence" value="ECO:0007669"/>
    <property type="project" value="TreeGrafter"/>
</dbReference>
<dbReference type="AlphaFoldDB" id="S3DIZ7"/>
<keyword evidence="14" id="KW-1185">Reference proteome</keyword>
<evidence type="ECO:0000256" key="4">
    <source>
        <dbReference type="ARBA" id="ARBA00023001"/>
    </source>
</evidence>
<dbReference type="GO" id="GO:0008422">
    <property type="term" value="F:beta-glucosidase activity"/>
    <property type="evidence" value="ECO:0007669"/>
    <property type="project" value="TreeGrafter"/>
</dbReference>
<dbReference type="InterPro" id="IPR001547">
    <property type="entry name" value="Glyco_hydro_5"/>
</dbReference>
<gene>
    <name evidence="13" type="ORF">GLAREA_09287</name>
</gene>
<dbReference type="InterPro" id="IPR013783">
    <property type="entry name" value="Ig-like_fold"/>
</dbReference>
<dbReference type="InterPro" id="IPR016282">
    <property type="entry name" value="Glyco_hydro_5_endoGlcnase_B"/>
</dbReference>
<organism evidence="13 14">
    <name type="scientific">Glarea lozoyensis (strain ATCC 20868 / MF5171)</name>
    <dbReference type="NCBI Taxonomy" id="1116229"/>
    <lineage>
        <taxon>Eukaryota</taxon>
        <taxon>Fungi</taxon>
        <taxon>Dikarya</taxon>
        <taxon>Ascomycota</taxon>
        <taxon>Pezizomycotina</taxon>
        <taxon>Leotiomycetes</taxon>
        <taxon>Helotiales</taxon>
        <taxon>Helotiaceae</taxon>
        <taxon>Glarea</taxon>
    </lineage>
</organism>
<dbReference type="GO" id="GO:0009986">
    <property type="term" value="C:cell surface"/>
    <property type="evidence" value="ECO:0007669"/>
    <property type="project" value="TreeGrafter"/>
</dbReference>
<reference evidence="13 14" key="1">
    <citation type="journal article" date="2013" name="BMC Genomics">
        <title>Genomics-driven discovery of the pneumocandin biosynthetic gene cluster in the fungus Glarea lozoyensis.</title>
        <authorList>
            <person name="Chen L."/>
            <person name="Yue Q."/>
            <person name="Zhang X."/>
            <person name="Xiang M."/>
            <person name="Wang C."/>
            <person name="Li S."/>
            <person name="Che Y."/>
            <person name="Ortiz-Lopez F.J."/>
            <person name="Bills G.F."/>
            <person name="Liu X."/>
            <person name="An Z."/>
        </authorList>
    </citation>
    <scope>NUCLEOTIDE SEQUENCE [LARGE SCALE GENOMIC DNA]</scope>
    <source>
        <strain evidence="14">ATCC 20868 / MF5171</strain>
    </source>
</reference>
<dbReference type="InterPro" id="IPR050386">
    <property type="entry name" value="Glycosyl_hydrolase_5"/>
</dbReference>
<feature type="domain" description="Glycoside hydrolase family 5" evidence="11">
    <location>
        <begin position="56"/>
        <end position="327"/>
    </location>
</feature>
<dbReference type="Gene3D" id="2.60.40.10">
    <property type="entry name" value="Immunoglobulins"/>
    <property type="match status" value="1"/>
</dbReference>
<dbReference type="InterPro" id="IPR017853">
    <property type="entry name" value="GH"/>
</dbReference>
<evidence type="ECO:0000256" key="7">
    <source>
        <dbReference type="ARBA" id="ARBA00023316"/>
    </source>
</evidence>